<organism evidence="4 5">
    <name type="scientific">Piscinibacter gummiphilus</name>
    <dbReference type="NCBI Taxonomy" id="946333"/>
    <lineage>
        <taxon>Bacteria</taxon>
        <taxon>Pseudomonadati</taxon>
        <taxon>Pseudomonadota</taxon>
        <taxon>Betaproteobacteria</taxon>
        <taxon>Burkholderiales</taxon>
        <taxon>Sphaerotilaceae</taxon>
        <taxon>Piscinibacter</taxon>
    </lineage>
</organism>
<sequence length="410" mass="44894">MNIAIAGGGIGGLTLALALHQRGISCTVYEAAPQLRPLGVGVNLLPHSVKELTELGLQEALAATAIETASLTYYNKFGQTIWSEPRGIAAGYPVPQYSIHRGELHMILLDAVLRRLGPERVVLGHQLTGFVNSGQKVQATFTRLLDNSAVTVEADALVAADGIHSAARKQMWPDEGAPRYGQRVLWRAITEGEPFGDGRSMFMAGHPDVKFVAYPISRKLAEQGRSRINWIAELSVPEMPTRTDWNRQVDIGVFAAPFDSWNWEWIDIPKLIRGASAVYEFPLVDRDPLPHWRQGRVTLLGDAAHPMYPIGSNGASQAILDVRALADALAGKGQLDAALDAYEAERLPKTANIVLLNRQNGPEQVMAIAEQRAPEGFKHIHDVMPREELEGIAARYKQVAGFTKDQVKKA</sequence>
<dbReference type="RefSeq" id="WP_316698821.1">
    <property type="nucleotide sequence ID" value="NZ_CP136336.1"/>
</dbReference>
<dbReference type="PANTHER" id="PTHR13789">
    <property type="entry name" value="MONOOXYGENASE"/>
    <property type="match status" value="1"/>
</dbReference>
<dbReference type="SUPFAM" id="SSF54373">
    <property type="entry name" value="FAD-linked reductases, C-terminal domain"/>
    <property type="match status" value="1"/>
</dbReference>
<feature type="domain" description="FAD-binding" evidence="3">
    <location>
        <begin position="291"/>
        <end position="353"/>
    </location>
</feature>
<dbReference type="SUPFAM" id="SSF51905">
    <property type="entry name" value="FAD/NAD(P)-binding domain"/>
    <property type="match status" value="1"/>
</dbReference>
<name>A0ABZ0CNH1_9BURK</name>
<dbReference type="PRINTS" id="PR00420">
    <property type="entry name" value="RNGMNOXGNASE"/>
</dbReference>
<protein>
    <submittedName>
        <fullName evidence="4">Flavin-dependent oxidoreductase</fullName>
    </submittedName>
</protein>
<evidence type="ECO:0000256" key="1">
    <source>
        <dbReference type="ARBA" id="ARBA00023002"/>
    </source>
</evidence>
<evidence type="ECO:0000313" key="4">
    <source>
        <dbReference type="EMBL" id="WOB06398.1"/>
    </source>
</evidence>
<dbReference type="InterPro" id="IPR036188">
    <property type="entry name" value="FAD/NAD-bd_sf"/>
</dbReference>
<accession>A0ABZ0CNH1</accession>
<keyword evidence="5" id="KW-1185">Reference proteome</keyword>
<dbReference type="Gene3D" id="3.30.9.30">
    <property type="match status" value="1"/>
</dbReference>
<dbReference type="Gene3D" id="3.50.50.60">
    <property type="entry name" value="FAD/NAD(P)-binding domain"/>
    <property type="match status" value="1"/>
</dbReference>
<feature type="domain" description="FAD-binding" evidence="3">
    <location>
        <begin position="3"/>
        <end position="171"/>
    </location>
</feature>
<evidence type="ECO:0000256" key="2">
    <source>
        <dbReference type="ARBA" id="ARBA00023033"/>
    </source>
</evidence>
<reference evidence="4 5" key="1">
    <citation type="submission" date="2023-10" db="EMBL/GenBank/DDBJ databases">
        <title>Bacteria for the degradation of biodegradable plastic PBAT(Polybutylene adipate terephthalate).</title>
        <authorList>
            <person name="Weon H.-Y."/>
            <person name="Yeon J."/>
        </authorList>
    </citation>
    <scope>NUCLEOTIDE SEQUENCE [LARGE SCALE GENOMIC DNA]</scope>
    <source>
        <strain evidence="4 5">SBD 7-3</strain>
    </source>
</reference>
<proteinExistence type="predicted"/>
<evidence type="ECO:0000313" key="5">
    <source>
        <dbReference type="Proteomes" id="UP001303946"/>
    </source>
</evidence>
<dbReference type="PANTHER" id="PTHR13789:SF268">
    <property type="entry name" value="5-METHYLPHENAZINE-1-CARBOXYLATE 1-MONOOXYGENASE"/>
    <property type="match status" value="1"/>
</dbReference>
<dbReference type="Pfam" id="PF01494">
    <property type="entry name" value="FAD_binding_3"/>
    <property type="match status" value="2"/>
</dbReference>
<keyword evidence="1" id="KW-0560">Oxidoreductase</keyword>
<dbReference type="NCBIfam" id="NF005720">
    <property type="entry name" value="PRK07538.1"/>
    <property type="match status" value="1"/>
</dbReference>
<evidence type="ECO:0000259" key="3">
    <source>
        <dbReference type="Pfam" id="PF01494"/>
    </source>
</evidence>
<gene>
    <name evidence="4" type="ORF">RXV79_15865</name>
</gene>
<dbReference type="Proteomes" id="UP001303946">
    <property type="component" value="Chromosome"/>
</dbReference>
<dbReference type="EMBL" id="CP136336">
    <property type="protein sequence ID" value="WOB06398.1"/>
    <property type="molecule type" value="Genomic_DNA"/>
</dbReference>
<dbReference type="InterPro" id="IPR050493">
    <property type="entry name" value="FAD-dep_Monooxygenase_BioMet"/>
</dbReference>
<keyword evidence="2" id="KW-0503">Monooxygenase</keyword>
<dbReference type="InterPro" id="IPR002938">
    <property type="entry name" value="FAD-bd"/>
</dbReference>